<dbReference type="PANTHER" id="PTHR10772">
    <property type="entry name" value="10 KDA HEAT SHOCK PROTEIN"/>
    <property type="match status" value="1"/>
</dbReference>
<dbReference type="Proteomes" id="UP000177362">
    <property type="component" value="Unassembled WGS sequence"/>
</dbReference>
<dbReference type="Gene3D" id="2.30.33.40">
    <property type="entry name" value="GroES chaperonin"/>
    <property type="match status" value="1"/>
</dbReference>
<dbReference type="Pfam" id="PF00166">
    <property type="entry name" value="Cpn10"/>
    <property type="match status" value="1"/>
</dbReference>
<evidence type="ECO:0000313" key="6">
    <source>
        <dbReference type="Proteomes" id="UP000177362"/>
    </source>
</evidence>
<comment type="subcellular location">
    <subcellularLocation>
        <location evidence="3">Cytoplasm</location>
    </subcellularLocation>
</comment>
<dbReference type="GO" id="GO:0051082">
    <property type="term" value="F:unfolded protein binding"/>
    <property type="evidence" value="ECO:0007669"/>
    <property type="project" value="TreeGrafter"/>
</dbReference>
<dbReference type="EMBL" id="MHQJ01000029">
    <property type="protein sequence ID" value="OHA01043.1"/>
    <property type="molecule type" value="Genomic_DNA"/>
</dbReference>
<protein>
    <recommendedName>
        <fullName evidence="3">Co-chaperonin GroES</fullName>
    </recommendedName>
    <alternativeName>
        <fullName evidence="3">10 kDa chaperonin</fullName>
    </alternativeName>
    <alternativeName>
        <fullName evidence="3">Chaperonin-10</fullName>
        <shortName evidence="3">Cpn10</shortName>
    </alternativeName>
</protein>
<dbReference type="InterPro" id="IPR020818">
    <property type="entry name" value="Chaperonin_GroES"/>
</dbReference>
<dbReference type="AlphaFoldDB" id="A0A1G2KNT3"/>
<dbReference type="InterPro" id="IPR011032">
    <property type="entry name" value="GroES-like_sf"/>
</dbReference>
<dbReference type="InterPro" id="IPR037124">
    <property type="entry name" value="Chaperonin_GroES_sf"/>
</dbReference>
<dbReference type="GO" id="GO:0005524">
    <property type="term" value="F:ATP binding"/>
    <property type="evidence" value="ECO:0007669"/>
    <property type="project" value="InterPro"/>
</dbReference>
<accession>A0A1G2KNT3</accession>
<dbReference type="PRINTS" id="PR00297">
    <property type="entry name" value="CHAPERONIN10"/>
</dbReference>
<comment type="similarity">
    <text evidence="1 3 4">Belongs to the GroES chaperonin family.</text>
</comment>
<gene>
    <name evidence="3" type="primary">groES</name>
    <name evidence="3" type="synonym">groS</name>
    <name evidence="5" type="ORF">A3C11_02540</name>
</gene>
<sequence length="98" mass="10751">MNIRPLGDRVLIEPLSDTKEGKTKSGLYLPETASKERPEKGKIIAVGAGKIDDNGKLRPMGVKKGDIVLFTKYGPNEVKVDGKEYLIAREEDIIGVIE</sequence>
<evidence type="ECO:0000256" key="1">
    <source>
        <dbReference type="ARBA" id="ARBA00006975"/>
    </source>
</evidence>
<evidence type="ECO:0000313" key="5">
    <source>
        <dbReference type="EMBL" id="OHA01043.1"/>
    </source>
</evidence>
<evidence type="ECO:0000256" key="4">
    <source>
        <dbReference type="RuleBase" id="RU000535"/>
    </source>
</evidence>
<dbReference type="SMART" id="SM00883">
    <property type="entry name" value="Cpn10"/>
    <property type="match status" value="1"/>
</dbReference>
<dbReference type="NCBIfam" id="NF001531">
    <property type="entry name" value="PRK00364.2-2"/>
    <property type="match status" value="1"/>
</dbReference>
<dbReference type="GO" id="GO:0051087">
    <property type="term" value="F:protein-folding chaperone binding"/>
    <property type="evidence" value="ECO:0007669"/>
    <property type="project" value="TreeGrafter"/>
</dbReference>
<evidence type="ECO:0000256" key="3">
    <source>
        <dbReference type="HAMAP-Rule" id="MF_00580"/>
    </source>
</evidence>
<proteinExistence type="inferred from homology"/>
<organism evidence="5 6">
    <name type="scientific">Candidatus Sungbacteria bacterium RIFCSPHIGHO2_02_FULL_49_12</name>
    <dbReference type="NCBI Taxonomy" id="1802271"/>
    <lineage>
        <taxon>Bacteria</taxon>
        <taxon>Candidatus Sungiibacteriota</taxon>
    </lineage>
</organism>
<dbReference type="HAMAP" id="MF_00580">
    <property type="entry name" value="CH10"/>
    <property type="match status" value="1"/>
</dbReference>
<dbReference type="PANTHER" id="PTHR10772:SF63">
    <property type="entry name" value="20 KDA CHAPERONIN, CHLOROPLASTIC"/>
    <property type="match status" value="1"/>
</dbReference>
<dbReference type="GO" id="GO:0005737">
    <property type="term" value="C:cytoplasm"/>
    <property type="evidence" value="ECO:0007669"/>
    <property type="project" value="UniProtKB-SubCell"/>
</dbReference>
<dbReference type="STRING" id="1802271.A3C11_02540"/>
<comment type="subunit">
    <text evidence="3">Heptamer of 7 subunits arranged in a ring. Interacts with the chaperonin GroEL.</text>
</comment>
<keyword evidence="3" id="KW-0963">Cytoplasm</keyword>
<dbReference type="GO" id="GO:0044183">
    <property type="term" value="F:protein folding chaperone"/>
    <property type="evidence" value="ECO:0007669"/>
    <property type="project" value="InterPro"/>
</dbReference>
<dbReference type="CDD" id="cd00320">
    <property type="entry name" value="cpn10"/>
    <property type="match status" value="1"/>
</dbReference>
<name>A0A1G2KNT3_9BACT</name>
<keyword evidence="2 3" id="KW-0143">Chaperone</keyword>
<dbReference type="NCBIfam" id="NF001533">
    <property type="entry name" value="PRK00364.2-4"/>
    <property type="match status" value="1"/>
</dbReference>
<reference evidence="5 6" key="1">
    <citation type="journal article" date="2016" name="Nat. Commun.">
        <title>Thousands of microbial genomes shed light on interconnected biogeochemical processes in an aquifer system.</title>
        <authorList>
            <person name="Anantharaman K."/>
            <person name="Brown C.T."/>
            <person name="Hug L.A."/>
            <person name="Sharon I."/>
            <person name="Castelle C.J."/>
            <person name="Probst A.J."/>
            <person name="Thomas B.C."/>
            <person name="Singh A."/>
            <person name="Wilkins M.J."/>
            <person name="Karaoz U."/>
            <person name="Brodie E.L."/>
            <person name="Williams K.H."/>
            <person name="Hubbard S.S."/>
            <person name="Banfield J.F."/>
        </authorList>
    </citation>
    <scope>NUCLEOTIDE SEQUENCE [LARGE SCALE GENOMIC DNA]</scope>
</reference>
<evidence type="ECO:0000256" key="2">
    <source>
        <dbReference type="ARBA" id="ARBA00023186"/>
    </source>
</evidence>
<dbReference type="GO" id="GO:0046872">
    <property type="term" value="F:metal ion binding"/>
    <property type="evidence" value="ECO:0007669"/>
    <property type="project" value="TreeGrafter"/>
</dbReference>
<dbReference type="SUPFAM" id="SSF50129">
    <property type="entry name" value="GroES-like"/>
    <property type="match status" value="1"/>
</dbReference>
<comment type="caution">
    <text evidence="5">The sequence shown here is derived from an EMBL/GenBank/DDBJ whole genome shotgun (WGS) entry which is preliminary data.</text>
</comment>
<comment type="function">
    <text evidence="3 4">Together with the chaperonin GroEL, plays an essential role in assisting protein folding. The GroEL-GroES system forms a nano-cage that allows encapsulation of the non-native substrate proteins and provides a physical environment optimized to promote and accelerate protein folding. GroES binds to the apical surface of the GroEL ring, thereby capping the opening of the GroEL channel.</text>
</comment>
<dbReference type="FunFam" id="2.30.33.40:FF:000001">
    <property type="entry name" value="10 kDa chaperonin"/>
    <property type="match status" value="1"/>
</dbReference>